<protein>
    <submittedName>
        <fullName evidence="8">Sugar transporter domain-containing protein</fullName>
    </submittedName>
</protein>
<evidence type="ECO:0000259" key="7">
    <source>
        <dbReference type="PROSITE" id="PS50850"/>
    </source>
</evidence>
<dbReference type="Gene3D" id="1.20.1250.20">
    <property type="entry name" value="MFS general substrate transporter like domains"/>
    <property type="match status" value="1"/>
</dbReference>
<feature type="domain" description="CN hydrolase" evidence="6">
    <location>
        <begin position="570"/>
        <end position="624"/>
    </location>
</feature>
<feature type="transmembrane region" description="Helical" evidence="5">
    <location>
        <begin position="325"/>
        <end position="344"/>
    </location>
</feature>
<accession>A0AAD4NC66</accession>
<keyword evidence="9" id="KW-1185">Reference proteome</keyword>
<sequence>MDKEGAPMSYSVAPSNITRKTRNKLLLIAGAISFSSIFQMGYSNAYVNSAILNFRAFLNVSLAERDIEMTSSTFTWLWSVILNSWFPGFAIGNWIAIPLTDRFGRKRGLLIGNAVTLLADLLMTLAVAFDLAELFLCGRFISAFSSGISMCSLILFLQEIPPAEMRGRLSFFAEMAFVMLNAFGVIMGMGTMLGGHIIILVGIAIIPAIFSLIVLIPLHETPKFLLVQKKDKDSATLAAAFYLDLKHDQACEYIETFERLDGEAESKDSSTLSILRDIFTTQHVRLGFLLGILSLQITTSIWPVIFFSTEFLRDANISDQLAEEVSSLMLVLSTMATFTGFLLIEKFSRRLLFLSASAINIFCLFAFVLFSQAQKFVDFAKYGCIIAVCGHGISYSFATGPIAWFITAELVPTAYRSTCQSIALSLNHLMAFLLTLLVLPLYNIMGSIALLFLFVIPPTVCLIFLYYRLPETSVTRFYQSYSYPMNRKMTTKADMNGVEKQQCEGLESILNNAHLSDNALEDAIRFIYGRRLPQLAFSNDILDQAKEKNFDLQGYIIKAQPEQCRRPRKVKVAAIQNQIVLPTTAPVCEQRHAIHDRVGTLIEAAAQGGAQIVCLQEAWSEFSF</sequence>
<dbReference type="Gene3D" id="3.60.110.10">
    <property type="entry name" value="Carbon-nitrogen hydrolase"/>
    <property type="match status" value="1"/>
</dbReference>
<evidence type="ECO:0000313" key="8">
    <source>
        <dbReference type="EMBL" id="KAI1719974.1"/>
    </source>
</evidence>
<dbReference type="PANTHER" id="PTHR23503:SF108">
    <property type="entry name" value="MAJOR FACILITATOR SUPERFAMILY (MFS) PROFILE DOMAIN-CONTAINING PROTEIN"/>
    <property type="match status" value="1"/>
</dbReference>
<name>A0AAD4NC66_9BILA</name>
<evidence type="ECO:0000256" key="4">
    <source>
        <dbReference type="ARBA" id="ARBA00023136"/>
    </source>
</evidence>
<evidence type="ECO:0000256" key="2">
    <source>
        <dbReference type="ARBA" id="ARBA00022692"/>
    </source>
</evidence>
<dbReference type="SUPFAM" id="SSF56317">
    <property type="entry name" value="Carbon-nitrogen hydrolase"/>
    <property type="match status" value="1"/>
</dbReference>
<dbReference type="PROSITE" id="PS50850">
    <property type="entry name" value="MFS"/>
    <property type="match status" value="1"/>
</dbReference>
<dbReference type="GO" id="GO:0016020">
    <property type="term" value="C:membrane"/>
    <property type="evidence" value="ECO:0007669"/>
    <property type="project" value="UniProtKB-SubCell"/>
</dbReference>
<evidence type="ECO:0000256" key="3">
    <source>
        <dbReference type="ARBA" id="ARBA00022989"/>
    </source>
</evidence>
<dbReference type="InterPro" id="IPR020846">
    <property type="entry name" value="MFS_dom"/>
</dbReference>
<feature type="transmembrane region" description="Helical" evidence="5">
    <location>
        <begin position="286"/>
        <end position="305"/>
    </location>
</feature>
<gene>
    <name evidence="8" type="ORF">DdX_05337</name>
</gene>
<keyword evidence="8" id="KW-0762">Sugar transport</keyword>
<comment type="subcellular location">
    <subcellularLocation>
        <location evidence="1">Membrane</location>
        <topology evidence="1">Multi-pass membrane protein</topology>
    </subcellularLocation>
</comment>
<feature type="transmembrane region" description="Helical" evidence="5">
    <location>
        <begin position="351"/>
        <end position="373"/>
    </location>
</feature>
<dbReference type="InterPro" id="IPR045263">
    <property type="entry name" value="GLUT"/>
</dbReference>
<feature type="transmembrane region" description="Helical" evidence="5">
    <location>
        <begin position="196"/>
        <end position="218"/>
    </location>
</feature>
<feature type="transmembrane region" description="Helical" evidence="5">
    <location>
        <begin position="379"/>
        <end position="406"/>
    </location>
</feature>
<dbReference type="InterPro" id="IPR003010">
    <property type="entry name" value="C-N_Hydrolase"/>
</dbReference>
<dbReference type="PROSITE" id="PS50263">
    <property type="entry name" value="CN_HYDROLASE"/>
    <property type="match status" value="1"/>
</dbReference>
<comment type="caution">
    <text evidence="8">The sequence shown here is derived from an EMBL/GenBank/DDBJ whole genome shotgun (WGS) entry which is preliminary data.</text>
</comment>
<dbReference type="SUPFAM" id="SSF103473">
    <property type="entry name" value="MFS general substrate transporter"/>
    <property type="match status" value="1"/>
</dbReference>
<keyword evidence="2 5" id="KW-0812">Transmembrane</keyword>
<feature type="transmembrane region" description="Helical" evidence="5">
    <location>
        <begin position="76"/>
        <end position="97"/>
    </location>
</feature>
<feature type="transmembrane region" description="Helical" evidence="5">
    <location>
        <begin position="140"/>
        <end position="157"/>
    </location>
</feature>
<feature type="transmembrane region" description="Helical" evidence="5">
    <location>
        <begin position="418"/>
        <end position="442"/>
    </location>
</feature>
<feature type="transmembrane region" description="Helical" evidence="5">
    <location>
        <begin position="169"/>
        <end position="190"/>
    </location>
</feature>
<dbReference type="GO" id="GO:0015149">
    <property type="term" value="F:hexose transmembrane transporter activity"/>
    <property type="evidence" value="ECO:0007669"/>
    <property type="project" value="TreeGrafter"/>
</dbReference>
<feature type="transmembrane region" description="Helical" evidence="5">
    <location>
        <begin position="448"/>
        <end position="467"/>
    </location>
</feature>
<keyword evidence="3 5" id="KW-1133">Transmembrane helix</keyword>
<dbReference type="InterPro" id="IPR036526">
    <property type="entry name" value="C-N_Hydrolase_sf"/>
</dbReference>
<reference evidence="8" key="1">
    <citation type="submission" date="2022-01" db="EMBL/GenBank/DDBJ databases">
        <title>Genome Sequence Resource for Two Populations of Ditylenchus destructor, the Migratory Endoparasitic Phytonematode.</title>
        <authorList>
            <person name="Zhang H."/>
            <person name="Lin R."/>
            <person name="Xie B."/>
        </authorList>
    </citation>
    <scope>NUCLEOTIDE SEQUENCE</scope>
    <source>
        <strain evidence="8">BazhouSP</strain>
    </source>
</reference>
<dbReference type="Proteomes" id="UP001201812">
    <property type="component" value="Unassembled WGS sequence"/>
</dbReference>
<evidence type="ECO:0000256" key="5">
    <source>
        <dbReference type="SAM" id="Phobius"/>
    </source>
</evidence>
<organism evidence="8 9">
    <name type="scientific">Ditylenchus destructor</name>
    <dbReference type="NCBI Taxonomy" id="166010"/>
    <lineage>
        <taxon>Eukaryota</taxon>
        <taxon>Metazoa</taxon>
        <taxon>Ecdysozoa</taxon>
        <taxon>Nematoda</taxon>
        <taxon>Chromadorea</taxon>
        <taxon>Rhabditida</taxon>
        <taxon>Tylenchina</taxon>
        <taxon>Tylenchomorpha</taxon>
        <taxon>Sphaerularioidea</taxon>
        <taxon>Anguinidae</taxon>
        <taxon>Anguininae</taxon>
        <taxon>Ditylenchus</taxon>
    </lineage>
</organism>
<feature type="transmembrane region" description="Helical" evidence="5">
    <location>
        <begin position="109"/>
        <end position="128"/>
    </location>
</feature>
<feature type="transmembrane region" description="Helical" evidence="5">
    <location>
        <begin position="25"/>
        <end position="42"/>
    </location>
</feature>
<evidence type="ECO:0000259" key="6">
    <source>
        <dbReference type="PROSITE" id="PS50263"/>
    </source>
</evidence>
<feature type="domain" description="Major facilitator superfamily (MFS) profile" evidence="7">
    <location>
        <begin position="29"/>
        <end position="473"/>
    </location>
</feature>
<evidence type="ECO:0000313" key="9">
    <source>
        <dbReference type="Proteomes" id="UP001201812"/>
    </source>
</evidence>
<dbReference type="PANTHER" id="PTHR23503">
    <property type="entry name" value="SOLUTE CARRIER FAMILY 2"/>
    <property type="match status" value="1"/>
</dbReference>
<evidence type="ECO:0000256" key="1">
    <source>
        <dbReference type="ARBA" id="ARBA00004141"/>
    </source>
</evidence>
<proteinExistence type="predicted"/>
<keyword evidence="8" id="KW-0813">Transport</keyword>
<keyword evidence="4 5" id="KW-0472">Membrane</keyword>
<dbReference type="Pfam" id="PF00083">
    <property type="entry name" value="Sugar_tr"/>
    <property type="match status" value="1"/>
</dbReference>
<dbReference type="InterPro" id="IPR036259">
    <property type="entry name" value="MFS_trans_sf"/>
</dbReference>
<dbReference type="EMBL" id="JAKKPZ010000006">
    <property type="protein sequence ID" value="KAI1719974.1"/>
    <property type="molecule type" value="Genomic_DNA"/>
</dbReference>
<dbReference type="AlphaFoldDB" id="A0AAD4NC66"/>
<dbReference type="InterPro" id="IPR005828">
    <property type="entry name" value="MFS_sugar_transport-like"/>
</dbReference>